<dbReference type="Pfam" id="PF14420">
    <property type="entry name" value="Clr5"/>
    <property type="match status" value="1"/>
</dbReference>
<evidence type="ECO:0000256" key="1">
    <source>
        <dbReference type="SAM" id="MobiDB-lite"/>
    </source>
</evidence>
<sequence length="556" mass="62615">MVHRSGSVDDALCGNDAVRAVLYTFAGKGWQMTGKGAPGSWMVAEGEAARQLIPISKVAVVDTAPKSHHGGVLVPRTSEHWELHKQAIEDLYLRQNKRLQDVMDIMAEEYQFRATSRMYKRQFAKWKWTKYNIQSSSGAPPTGQAFRGAFDKSCKRLRASKRSPSPRSDGADMKFIAPNTSAINRRPGTDSPSLTRYSPEPDDLTSLRCGLMLTVREYLKASHNGSQAVPTKAKEFTIGCDSWHLVGLLDLALDKLRGEQCDVGGRLLRHIFRDIGKSLNGICLQTSFGLCLQMPDYILRHGRLDILMIYLTYLTDLCRLRLPNHPLTLIVGMLKDLGNAFPACLPLCLGTLSQVWVDDLGVLRGPIDIHVLSARYQVQVAKENSDSGGADVTAASHLISDFGLLLREATDAADPTVLFLEDQILHLQWRFDAYEEDFVPRSRNAITNLLHKHDALPFARWPQQDLLVYQRCHLRLMEFLYRTGRLDEAHVVATRAIEATDDSMRLRWSGYLEQLLRWMDRHADADEVGRRWGELPLLGELEREDRDELSGIPALS</sequence>
<proteinExistence type="predicted"/>
<evidence type="ECO:0000313" key="3">
    <source>
        <dbReference type="EMBL" id="KAK1772255.1"/>
    </source>
</evidence>
<organism evidence="3 4">
    <name type="scientific">Phialemonium atrogriseum</name>
    <dbReference type="NCBI Taxonomy" id="1093897"/>
    <lineage>
        <taxon>Eukaryota</taxon>
        <taxon>Fungi</taxon>
        <taxon>Dikarya</taxon>
        <taxon>Ascomycota</taxon>
        <taxon>Pezizomycotina</taxon>
        <taxon>Sordariomycetes</taxon>
        <taxon>Sordariomycetidae</taxon>
        <taxon>Cephalothecales</taxon>
        <taxon>Cephalothecaceae</taxon>
        <taxon>Phialemonium</taxon>
    </lineage>
</organism>
<accession>A0AAJ0C955</accession>
<dbReference type="InterPro" id="IPR025676">
    <property type="entry name" value="Clr5_dom"/>
</dbReference>
<name>A0AAJ0C955_9PEZI</name>
<dbReference type="GeneID" id="85309581"/>
<comment type="caution">
    <text evidence="3">The sequence shown here is derived from an EMBL/GenBank/DDBJ whole genome shotgun (WGS) entry which is preliminary data.</text>
</comment>
<dbReference type="PANTHER" id="PTHR38788:SF3">
    <property type="entry name" value="CLR5 DOMAIN-CONTAINING PROTEIN"/>
    <property type="match status" value="1"/>
</dbReference>
<gene>
    <name evidence="3" type="ORF">QBC33DRAFT_520654</name>
</gene>
<protein>
    <recommendedName>
        <fullName evidence="2">Clr5 domain-containing protein</fullName>
    </recommendedName>
</protein>
<feature type="region of interest" description="Disordered" evidence="1">
    <location>
        <begin position="157"/>
        <end position="197"/>
    </location>
</feature>
<dbReference type="EMBL" id="MU838997">
    <property type="protein sequence ID" value="KAK1772255.1"/>
    <property type="molecule type" value="Genomic_DNA"/>
</dbReference>
<dbReference type="Proteomes" id="UP001244011">
    <property type="component" value="Unassembled WGS sequence"/>
</dbReference>
<keyword evidence="4" id="KW-1185">Reference proteome</keyword>
<feature type="domain" description="Clr5" evidence="2">
    <location>
        <begin position="78"/>
        <end position="130"/>
    </location>
</feature>
<evidence type="ECO:0000313" key="4">
    <source>
        <dbReference type="Proteomes" id="UP001244011"/>
    </source>
</evidence>
<reference evidence="3" key="1">
    <citation type="submission" date="2023-06" db="EMBL/GenBank/DDBJ databases">
        <title>Genome-scale phylogeny and comparative genomics of the fungal order Sordariales.</title>
        <authorList>
            <consortium name="Lawrence Berkeley National Laboratory"/>
            <person name="Hensen N."/>
            <person name="Bonometti L."/>
            <person name="Westerberg I."/>
            <person name="Brannstrom I.O."/>
            <person name="Guillou S."/>
            <person name="Cros-Aarteil S."/>
            <person name="Calhoun S."/>
            <person name="Haridas S."/>
            <person name="Kuo A."/>
            <person name="Mondo S."/>
            <person name="Pangilinan J."/>
            <person name="Riley R."/>
            <person name="Labutti K."/>
            <person name="Andreopoulos B."/>
            <person name="Lipzen A."/>
            <person name="Chen C."/>
            <person name="Yanf M."/>
            <person name="Daum C."/>
            <person name="Ng V."/>
            <person name="Clum A."/>
            <person name="Steindorff A."/>
            <person name="Ohm R."/>
            <person name="Martin F."/>
            <person name="Silar P."/>
            <person name="Natvig D."/>
            <person name="Lalanne C."/>
            <person name="Gautier V."/>
            <person name="Ament-Velasquez S.L."/>
            <person name="Kruys A."/>
            <person name="Hutchinson M.I."/>
            <person name="Powell A.J."/>
            <person name="Barry K."/>
            <person name="Miller A.N."/>
            <person name="Grigoriev I.V."/>
            <person name="Debuchy R."/>
            <person name="Gladieux P."/>
            <person name="Thoren M.H."/>
            <person name="Johannesson H."/>
        </authorList>
    </citation>
    <scope>NUCLEOTIDE SEQUENCE</scope>
    <source>
        <strain evidence="3">8032-3</strain>
    </source>
</reference>
<dbReference type="RefSeq" id="XP_060288468.1">
    <property type="nucleotide sequence ID" value="XM_060426394.1"/>
</dbReference>
<feature type="non-terminal residue" evidence="3">
    <location>
        <position position="556"/>
    </location>
</feature>
<dbReference type="AlphaFoldDB" id="A0AAJ0C955"/>
<evidence type="ECO:0000259" key="2">
    <source>
        <dbReference type="Pfam" id="PF14420"/>
    </source>
</evidence>
<dbReference type="PANTHER" id="PTHR38788">
    <property type="entry name" value="CLR5 DOMAIN-CONTAINING PROTEIN"/>
    <property type="match status" value="1"/>
</dbReference>